<gene>
    <name evidence="1" type="ORF">E1B28_008370</name>
</gene>
<dbReference type="AlphaFoldDB" id="A0A9P7URP5"/>
<dbReference type="EMBL" id="CM032185">
    <property type="protein sequence ID" value="KAG7091982.1"/>
    <property type="molecule type" value="Genomic_DNA"/>
</dbReference>
<keyword evidence="2" id="KW-1185">Reference proteome</keyword>
<comment type="caution">
    <text evidence="1">The sequence shown here is derived from an EMBL/GenBank/DDBJ whole genome shotgun (WGS) entry which is preliminary data.</text>
</comment>
<sequence>MRPTPLTLLQILPRAVLDKKAQAMVIPSLSELAKAKAAAKKTEQSRTVVDELLSRKARMATTGAVTEDQWPINLRVERVVKKEDLKHVHADVRKRMKQLVLKET</sequence>
<evidence type="ECO:0000313" key="2">
    <source>
        <dbReference type="Proteomes" id="UP001049176"/>
    </source>
</evidence>
<reference evidence="1" key="1">
    <citation type="journal article" date="2021" name="Genome Biol. Evol.">
        <title>The assembled and annotated genome of the fairy-ring fungus Marasmius oreades.</title>
        <authorList>
            <person name="Hiltunen M."/>
            <person name="Ament-Velasquez S.L."/>
            <person name="Johannesson H."/>
        </authorList>
    </citation>
    <scope>NUCLEOTIDE SEQUENCE</scope>
    <source>
        <strain evidence="1">03SP1</strain>
    </source>
</reference>
<organism evidence="1 2">
    <name type="scientific">Marasmius oreades</name>
    <name type="common">fairy-ring Marasmius</name>
    <dbReference type="NCBI Taxonomy" id="181124"/>
    <lineage>
        <taxon>Eukaryota</taxon>
        <taxon>Fungi</taxon>
        <taxon>Dikarya</taxon>
        <taxon>Basidiomycota</taxon>
        <taxon>Agaricomycotina</taxon>
        <taxon>Agaricomycetes</taxon>
        <taxon>Agaricomycetidae</taxon>
        <taxon>Agaricales</taxon>
        <taxon>Marasmiineae</taxon>
        <taxon>Marasmiaceae</taxon>
        <taxon>Marasmius</taxon>
    </lineage>
</organism>
<evidence type="ECO:0000313" key="1">
    <source>
        <dbReference type="EMBL" id="KAG7091982.1"/>
    </source>
</evidence>
<proteinExistence type="predicted"/>
<protein>
    <submittedName>
        <fullName evidence="1">Uncharacterized protein</fullName>
    </submittedName>
</protein>
<dbReference type="Proteomes" id="UP001049176">
    <property type="component" value="Chromosome 5"/>
</dbReference>
<dbReference type="GeneID" id="66077446"/>
<accession>A0A9P7URP5</accession>
<dbReference type="OrthoDB" id="3237970at2759"/>
<name>A0A9P7URP5_9AGAR</name>
<dbReference type="KEGG" id="more:E1B28_008370"/>
<dbReference type="RefSeq" id="XP_043008452.1">
    <property type="nucleotide sequence ID" value="XM_043153168.1"/>
</dbReference>